<feature type="compositionally biased region" description="Low complexity" evidence="1">
    <location>
        <begin position="206"/>
        <end position="309"/>
    </location>
</feature>
<keyword evidence="2" id="KW-0812">Transmembrane</keyword>
<gene>
    <name evidence="3" type="ORF">AK829_07710</name>
</gene>
<dbReference type="KEGG" id="crie:AK829_07710"/>
<dbReference type="Proteomes" id="UP000060016">
    <property type="component" value="Chromosome"/>
</dbReference>
<evidence type="ECO:0000256" key="1">
    <source>
        <dbReference type="SAM" id="MobiDB-lite"/>
    </source>
</evidence>
<evidence type="ECO:0000313" key="4">
    <source>
        <dbReference type="Proteomes" id="UP000060016"/>
    </source>
</evidence>
<dbReference type="RefSeq" id="WP_052205323.1">
    <property type="nucleotide sequence ID" value="NZ_CP012342.1"/>
</dbReference>
<dbReference type="STRING" id="156976.AK829_07710"/>
<feature type="compositionally biased region" description="Basic and acidic residues" evidence="1">
    <location>
        <begin position="190"/>
        <end position="202"/>
    </location>
</feature>
<accession>A0A0K1RC99</accession>
<feature type="transmembrane region" description="Helical" evidence="2">
    <location>
        <begin position="100"/>
        <end position="122"/>
    </location>
</feature>
<feature type="region of interest" description="Disordered" evidence="1">
    <location>
        <begin position="76"/>
        <end position="96"/>
    </location>
</feature>
<name>A0A0K1RC99_9CORY</name>
<dbReference type="EMBL" id="CP012342">
    <property type="protein sequence ID" value="AKV59057.1"/>
    <property type="molecule type" value="Genomic_DNA"/>
</dbReference>
<dbReference type="PATRIC" id="fig|156976.3.peg.1542"/>
<evidence type="ECO:0008006" key="5">
    <source>
        <dbReference type="Google" id="ProtNLM"/>
    </source>
</evidence>
<feature type="region of interest" description="Disordered" evidence="1">
    <location>
        <begin position="183"/>
        <end position="309"/>
    </location>
</feature>
<reference evidence="3 4" key="1">
    <citation type="submission" date="2015-08" db="EMBL/GenBank/DDBJ databases">
        <authorList>
            <person name="Babu N.S."/>
            <person name="Beckwith C.J."/>
            <person name="Beseler K.G."/>
            <person name="Brison A."/>
            <person name="Carone J.V."/>
            <person name="Caskin T.P."/>
            <person name="Diamond M."/>
            <person name="Durham M.E."/>
            <person name="Foxe J.M."/>
            <person name="Go M."/>
            <person name="Henderson B.A."/>
            <person name="Jones I.B."/>
            <person name="McGettigan J.A."/>
            <person name="Micheletti S.J."/>
            <person name="Nasrallah M.E."/>
            <person name="Ortiz D."/>
            <person name="Piller C.R."/>
            <person name="Privatt S.R."/>
            <person name="Schneider S.L."/>
            <person name="Sharp S."/>
            <person name="Smith T.C."/>
            <person name="Stanton J.D."/>
            <person name="Ullery H.E."/>
            <person name="Wilson R.J."/>
            <person name="Serrano M.G."/>
            <person name="Buck G."/>
            <person name="Lee V."/>
            <person name="Wang Y."/>
            <person name="Carvalho R."/>
            <person name="Voegtly L."/>
            <person name="Shi R."/>
            <person name="Duckworth R."/>
            <person name="Johnson A."/>
            <person name="Loviza R."/>
            <person name="Walstead R."/>
            <person name="Shah Z."/>
            <person name="Kiflezghi M."/>
            <person name="Wade K."/>
            <person name="Ball S.L."/>
            <person name="Bradley K.W."/>
            <person name="Asai D.J."/>
            <person name="Bowman C.A."/>
            <person name="Russell D.A."/>
            <person name="Pope W.H."/>
            <person name="Jacobs-Sera D."/>
            <person name="Hendrix R.W."/>
            <person name="Hatfull G.F."/>
        </authorList>
    </citation>
    <scope>NUCLEOTIDE SEQUENCE [LARGE SCALE GENOMIC DNA]</scope>
    <source>
        <strain evidence="3 4">PUDD_83A45</strain>
    </source>
</reference>
<sequence length="309" mass="31802">MTGRDKGQFDNDATQVEHVNDTDAFLDALGRGVDPSDGEDPLAGLFLELRAEVEQPMPDAPSVEHVSAPKLTAINGGRTEATTKRRTSGGSAPRKQMNPWAAGLIGAAAASAMVVGGGVAFLDLEQDSALLETSTSMSPNNTAAIELASTLEEIQVASQGGDADYLEQLLIQARELAEAMAANGANTQPAEEHVKREEKPAEPPHTVTETVTVAVTVTQTETVKQPVSSSQTVSPSPSTPTSTQPGQSGQPGEPGQSQDPQSPQPEGQPGQPGQQQPGQGAAQNPQPEGQPGHPGSVTVPPVVPATPGQ</sequence>
<organism evidence="3 4">
    <name type="scientific">Corynebacterium riegelii</name>
    <dbReference type="NCBI Taxonomy" id="156976"/>
    <lineage>
        <taxon>Bacteria</taxon>
        <taxon>Bacillati</taxon>
        <taxon>Actinomycetota</taxon>
        <taxon>Actinomycetes</taxon>
        <taxon>Mycobacteriales</taxon>
        <taxon>Corynebacteriaceae</taxon>
        <taxon>Corynebacterium</taxon>
    </lineage>
</organism>
<evidence type="ECO:0000256" key="2">
    <source>
        <dbReference type="SAM" id="Phobius"/>
    </source>
</evidence>
<proteinExistence type="predicted"/>
<keyword evidence="2" id="KW-1133">Transmembrane helix</keyword>
<dbReference type="AlphaFoldDB" id="A0A0K1RC99"/>
<protein>
    <recommendedName>
        <fullName evidence="5">Anti-sigma-D factor RsdA sigma factor binding region domain-containing protein</fullName>
    </recommendedName>
</protein>
<keyword evidence="2" id="KW-0472">Membrane</keyword>
<keyword evidence="4" id="KW-1185">Reference proteome</keyword>
<evidence type="ECO:0000313" key="3">
    <source>
        <dbReference type="EMBL" id="AKV59057.1"/>
    </source>
</evidence>